<feature type="chain" id="PRO_5015511042" description="DUF2790 domain-containing protein" evidence="1">
    <location>
        <begin position="22"/>
        <end position="110"/>
    </location>
</feature>
<evidence type="ECO:0008006" key="4">
    <source>
        <dbReference type="Google" id="ProtNLM"/>
    </source>
</evidence>
<dbReference type="InterPro" id="IPR021245">
    <property type="entry name" value="DUF2790"/>
</dbReference>
<dbReference type="Pfam" id="PF10976">
    <property type="entry name" value="DUF2790"/>
    <property type="match status" value="1"/>
</dbReference>
<proteinExistence type="predicted"/>
<dbReference type="Gene3D" id="2.30.140.50">
    <property type="entry name" value="Protein of unknown function DUF2790"/>
    <property type="match status" value="1"/>
</dbReference>
<dbReference type="AlphaFoldDB" id="A0A2S3VMI5"/>
<comment type="caution">
    <text evidence="2">The sequence shown here is derived from an EMBL/GenBank/DDBJ whole genome shotgun (WGS) entry which is preliminary data.</text>
</comment>
<accession>A0A2S3VMI5</accession>
<dbReference type="Proteomes" id="UP000237440">
    <property type="component" value="Unassembled WGS sequence"/>
</dbReference>
<evidence type="ECO:0000313" key="2">
    <source>
        <dbReference type="EMBL" id="POF41151.1"/>
    </source>
</evidence>
<keyword evidence="3" id="KW-1185">Reference proteome</keyword>
<protein>
    <recommendedName>
        <fullName evidence="4">DUF2790 domain-containing protein</fullName>
    </recommendedName>
</protein>
<dbReference type="EMBL" id="MUJK01000005">
    <property type="protein sequence ID" value="POF41151.1"/>
    <property type="molecule type" value="Genomic_DNA"/>
</dbReference>
<dbReference type="OrthoDB" id="6903098at2"/>
<name>A0A2S3VMI5_9PSED</name>
<evidence type="ECO:0000313" key="3">
    <source>
        <dbReference type="Proteomes" id="UP000237440"/>
    </source>
</evidence>
<reference evidence="3" key="1">
    <citation type="submission" date="2017-02" db="EMBL/GenBank/DDBJ databases">
        <authorList>
            <person name="Furmanczyk E.M."/>
        </authorList>
    </citation>
    <scope>NUCLEOTIDE SEQUENCE [LARGE SCALE GENOMIC DNA]</scope>
    <source>
        <strain evidence="3">AP3_22</strain>
    </source>
</reference>
<dbReference type="RefSeq" id="WP_103396041.1">
    <property type="nucleotide sequence ID" value="NZ_MUJK01000005.1"/>
</dbReference>
<sequence length="110" mass="11990">MKFIKSMTFIAVMALSLNALAEGGGDKTFERAVSANTKAMEQYAANQGKPAPVMKDYEYGMKLDVVKVVSTVRPQVSCAAVPTVMTYEDSQGQLNTIRYTVGGECRRNGR</sequence>
<organism evidence="2 3">
    <name type="scientific">Pseudomonas laurylsulfativorans</name>
    <dbReference type="NCBI Taxonomy" id="1943631"/>
    <lineage>
        <taxon>Bacteria</taxon>
        <taxon>Pseudomonadati</taxon>
        <taxon>Pseudomonadota</taxon>
        <taxon>Gammaproteobacteria</taxon>
        <taxon>Pseudomonadales</taxon>
        <taxon>Pseudomonadaceae</taxon>
        <taxon>Pseudomonas</taxon>
    </lineage>
</organism>
<dbReference type="NCBIfam" id="NF041599">
    <property type="entry name" value="reg_PtrA_PA2808"/>
    <property type="match status" value="1"/>
</dbReference>
<evidence type="ECO:0000256" key="1">
    <source>
        <dbReference type="SAM" id="SignalP"/>
    </source>
</evidence>
<feature type="signal peptide" evidence="1">
    <location>
        <begin position="1"/>
        <end position="21"/>
    </location>
</feature>
<gene>
    <name evidence="2" type="ORF">B0D71_18125</name>
</gene>
<keyword evidence="1" id="KW-0732">Signal</keyword>